<feature type="non-terminal residue" evidence="1">
    <location>
        <position position="1"/>
    </location>
</feature>
<comment type="caution">
    <text evidence="1">The sequence shown here is derived from an EMBL/GenBank/DDBJ whole genome shotgun (WGS) entry which is preliminary data.</text>
</comment>
<dbReference type="Proteomes" id="UP000553632">
    <property type="component" value="Unassembled WGS sequence"/>
</dbReference>
<reference evidence="1 2" key="1">
    <citation type="submission" date="2020-04" db="EMBL/GenBank/DDBJ databases">
        <title>Perkinsus olseni comparative genomics.</title>
        <authorList>
            <person name="Bogema D.R."/>
        </authorList>
    </citation>
    <scope>NUCLEOTIDE SEQUENCE [LARGE SCALE GENOMIC DNA]</scope>
    <source>
        <strain evidence="1 2">ATCC PRA-207</strain>
    </source>
</reference>
<accession>A0A7J6T1D8</accession>
<evidence type="ECO:0000313" key="1">
    <source>
        <dbReference type="EMBL" id="KAF4738998.1"/>
    </source>
</evidence>
<name>A0A7J6T1D8_PEROL</name>
<sequence length="102" mass="12029">KREWSVHLAFVNRCVNLVPLDNGLTAFETFFQRPYNSILDRKFAAVDDLVMQKTMDLEDKKPQGHLKSFPVDSWVRRCNPAVKDKARYKVLLKFIREVLVYN</sequence>
<evidence type="ECO:0000313" key="2">
    <source>
        <dbReference type="Proteomes" id="UP000553632"/>
    </source>
</evidence>
<organism evidence="1 2">
    <name type="scientific">Perkinsus olseni</name>
    <name type="common">Perkinsus atlanticus</name>
    <dbReference type="NCBI Taxonomy" id="32597"/>
    <lineage>
        <taxon>Eukaryota</taxon>
        <taxon>Sar</taxon>
        <taxon>Alveolata</taxon>
        <taxon>Perkinsozoa</taxon>
        <taxon>Perkinsea</taxon>
        <taxon>Perkinsida</taxon>
        <taxon>Perkinsidae</taxon>
        <taxon>Perkinsus</taxon>
    </lineage>
</organism>
<protein>
    <submittedName>
        <fullName evidence="1">Uncharacterized protein</fullName>
    </submittedName>
</protein>
<keyword evidence="2" id="KW-1185">Reference proteome</keyword>
<proteinExistence type="predicted"/>
<dbReference type="EMBL" id="JABANO010014188">
    <property type="protein sequence ID" value="KAF4738998.1"/>
    <property type="molecule type" value="Genomic_DNA"/>
</dbReference>
<gene>
    <name evidence="1" type="ORF">FOZ63_016100</name>
</gene>
<dbReference type="AlphaFoldDB" id="A0A7J6T1D8"/>